<comment type="caution">
    <text evidence="2">The sequence shown here is derived from an EMBL/GenBank/DDBJ whole genome shotgun (WGS) entry which is preliminary data.</text>
</comment>
<organism evidence="2 4">
    <name type="scientific">Leyella lascolaii</name>
    <dbReference type="NCBI Taxonomy" id="1776379"/>
    <lineage>
        <taxon>Bacteria</taxon>
        <taxon>Pseudomonadati</taxon>
        <taxon>Bacteroidota</taxon>
        <taxon>Bacteroidia</taxon>
        <taxon>Bacteroidales</taxon>
        <taxon>Prevotellaceae</taxon>
        <taxon>Leyella</taxon>
    </lineage>
</organism>
<accession>A0AAW7JJX9</accession>
<keyword evidence="3" id="KW-1185">Reference proteome</keyword>
<protein>
    <submittedName>
        <fullName evidence="2">Uncharacterized protein</fullName>
    </submittedName>
</protein>
<dbReference type="Proteomes" id="UP001168478">
    <property type="component" value="Unassembled WGS sequence"/>
</dbReference>
<reference evidence="2" key="1">
    <citation type="submission" date="2023-06" db="EMBL/GenBank/DDBJ databases">
        <authorList>
            <person name="Zeman M."/>
            <person name="Kubasova T."/>
            <person name="Jahodarova E."/>
            <person name="Nykrynova M."/>
            <person name="Rychlik I."/>
        </authorList>
    </citation>
    <scope>NUCLEOTIDE SEQUENCE</scope>
    <source>
        <strain evidence="2">ET15</strain>
        <strain evidence="1">ET37</strain>
    </source>
</reference>
<dbReference type="AlphaFoldDB" id="A0AAW7JJX9"/>
<sequence length="608" mass="71055">MTTDIEDAYFHRCHVRNFMPGGCRIEVCQKTRDALNTLVKKYDKATGSHIRKLSGFISKLPDGNCFYYFNEEKTSVVARKTAILCIKAIRQGMSWNANLHNMAFHYYLMMDIYFTYMSFGYDGIKVCVGEEEKSKRVCRFCGRRMPDVTFNNVAHAIQEGLGNKLLICNEECDSCNNDLSMTEDNFRYIMDFRRAMYHISRKKTTKVPTVVGKSFIVKAGSHGEPELFLMKEALPQSEVMKNQPFNMRLELKTPINNERMYKALCKMVIDILPKTELPHFVNTIKWIKNMDWTPDALPSILLALLPGAEFKEQTILDIFINNRQNKLDTPYCTAIIWIYDIAYMFAIPFVDTDGGKYKYDKNIQAHWELMKKLTRIDNWYIQDTSNYRLSTPWVDCIIDLKQKHIHVLPESDPVFAKCFEHRPKPSNIKEVQMPDLNYEDVKLYKIIGTSFKSHYNKPITDSDLMDVTQHIEGPTFILIPEEHRIRTIMSVNVNDTTDRILFYTFAYDIVFEIRNFKNYVNIGHDYDGNPISFAFHYELRDVLFKCSLAVAESELRIRRKGTQFEKCSVCTMFNERTASHITYIVPSVDNNIYMRVSDRDIHRAGYED</sequence>
<dbReference type="RefSeq" id="WP_289825017.1">
    <property type="nucleotide sequence ID" value="NZ_JAUEIE010000004.1"/>
</dbReference>
<dbReference type="EMBL" id="JAUEIF010000006">
    <property type="protein sequence ID" value="MDN0025515.1"/>
    <property type="molecule type" value="Genomic_DNA"/>
</dbReference>
<reference evidence="2" key="2">
    <citation type="submission" date="2023-08" db="EMBL/GenBank/DDBJ databases">
        <title>Identification and characterization of horizontal gene transfer across gut microbiota members of farm animals based on homology search.</title>
        <authorList>
            <person name="Schwarzerova J."/>
            <person name="Nykrynova M."/>
            <person name="Jureckova K."/>
            <person name="Cejkova D."/>
            <person name="Rychlik I."/>
        </authorList>
    </citation>
    <scope>NUCLEOTIDE SEQUENCE</scope>
    <source>
        <strain evidence="2">ET15</strain>
        <strain evidence="1">ET37</strain>
    </source>
</reference>
<evidence type="ECO:0000313" key="1">
    <source>
        <dbReference type="EMBL" id="MDN0022488.1"/>
    </source>
</evidence>
<evidence type="ECO:0000313" key="3">
    <source>
        <dbReference type="Proteomes" id="UP001167831"/>
    </source>
</evidence>
<evidence type="ECO:0000313" key="4">
    <source>
        <dbReference type="Proteomes" id="UP001168478"/>
    </source>
</evidence>
<dbReference type="Proteomes" id="UP001167831">
    <property type="component" value="Unassembled WGS sequence"/>
</dbReference>
<gene>
    <name evidence="1" type="ORF">QVN81_05540</name>
    <name evidence="2" type="ORF">QVN84_08285</name>
</gene>
<evidence type="ECO:0000313" key="2">
    <source>
        <dbReference type="EMBL" id="MDN0025515.1"/>
    </source>
</evidence>
<dbReference type="EMBL" id="JAUEIE010000004">
    <property type="protein sequence ID" value="MDN0022488.1"/>
    <property type="molecule type" value="Genomic_DNA"/>
</dbReference>
<proteinExistence type="predicted"/>
<name>A0AAW7JJX9_9BACT</name>